<sequence>MTASALTSAFEQRFGAAPDLLLRAPGRINLIGEHTDYNDGLVLPAAIDKEIRFALRLNGTDRIRLVALDFDATYEVAVADIAPLPGGHWANYQLGVVAGLRKRGAQVPGFDCAFGGDIPSGAGLSSSAAAECGVAWGLNHLLSLGLDTMTLAQISQMAEHEYAKVMCGLMDQFASLFGRAGHVVELDCRSLEYAYFPLDTTHARLVLCNSGVKHALGDSEYNTRRAECARGVEIMQKHNPAIKSLRDATLADIDAAKAELGEVVEKRCRYVVEENERVKELTARLVEGKPLAEVGELLYASHAGLRDLYQVSCAELDVLEGLAHSAPGCYGARMMGGGFGGCTLNLVASDKVDAFIDFMTKGYQEKLGLKLDTYVTNLADGVGELAG</sequence>
<evidence type="ECO:0000259" key="8">
    <source>
        <dbReference type="Pfam" id="PF00288"/>
    </source>
</evidence>
<dbReference type="NCBIfam" id="TIGR00131">
    <property type="entry name" value="gal_kin"/>
    <property type="match status" value="1"/>
</dbReference>
<accession>A0ABP8QI60</accession>
<dbReference type="Proteomes" id="UP001501243">
    <property type="component" value="Unassembled WGS sequence"/>
</dbReference>
<evidence type="ECO:0000256" key="6">
    <source>
        <dbReference type="ARBA" id="ARBA00023144"/>
    </source>
</evidence>
<keyword evidence="3" id="KW-0547">Nucleotide-binding</keyword>
<dbReference type="InterPro" id="IPR019741">
    <property type="entry name" value="Galactokinase_CS"/>
</dbReference>
<evidence type="ECO:0000313" key="12">
    <source>
        <dbReference type="Proteomes" id="UP001501243"/>
    </source>
</evidence>
<dbReference type="PROSITE" id="PS00106">
    <property type="entry name" value="GALACTOKINASE"/>
    <property type="match status" value="1"/>
</dbReference>
<dbReference type="EC" id="2.7.1.6" evidence="7"/>
<dbReference type="EMBL" id="BAABGQ010000006">
    <property type="protein sequence ID" value="GAA4502157.1"/>
    <property type="molecule type" value="Genomic_DNA"/>
</dbReference>
<dbReference type="Gene3D" id="3.30.230.10">
    <property type="match status" value="1"/>
</dbReference>
<dbReference type="Pfam" id="PF08544">
    <property type="entry name" value="GHMP_kinases_C"/>
    <property type="match status" value="1"/>
</dbReference>
<comment type="caution">
    <text evidence="11">The sequence shown here is derived from an EMBL/GenBank/DDBJ whole genome shotgun (WGS) entry which is preliminary data.</text>
</comment>
<evidence type="ECO:0000256" key="2">
    <source>
        <dbReference type="ARBA" id="ARBA00022679"/>
    </source>
</evidence>
<comment type="similarity">
    <text evidence="1">Belongs to the GHMP kinase family. GalK subfamily.</text>
</comment>
<dbReference type="RefSeq" id="WP_208130081.1">
    <property type="nucleotide sequence ID" value="NZ_BAABGQ010000006.1"/>
</dbReference>
<keyword evidence="12" id="KW-1185">Reference proteome</keyword>
<dbReference type="InterPro" id="IPR036554">
    <property type="entry name" value="GHMP_kinase_C_sf"/>
</dbReference>
<dbReference type="InterPro" id="IPR006206">
    <property type="entry name" value="Mevalonate/galactokinase"/>
</dbReference>
<dbReference type="PROSITE" id="PS00627">
    <property type="entry name" value="GHMP_KINASES_ATP"/>
    <property type="match status" value="1"/>
</dbReference>
<evidence type="ECO:0000259" key="9">
    <source>
        <dbReference type="Pfam" id="PF08544"/>
    </source>
</evidence>
<dbReference type="PRINTS" id="PR00959">
    <property type="entry name" value="MEVGALKINASE"/>
</dbReference>
<feature type="domain" description="Galactokinase N-terminal" evidence="10">
    <location>
        <begin position="9"/>
        <end position="56"/>
    </location>
</feature>
<dbReference type="Pfam" id="PF00288">
    <property type="entry name" value="GHMP_kinases_N"/>
    <property type="match status" value="1"/>
</dbReference>
<dbReference type="SUPFAM" id="SSF55060">
    <property type="entry name" value="GHMP Kinase, C-terminal domain"/>
    <property type="match status" value="1"/>
</dbReference>
<name>A0ABP8QI60_9BACT</name>
<dbReference type="PIRSF" id="PIRSF000530">
    <property type="entry name" value="Galactokinase"/>
    <property type="match status" value="1"/>
</dbReference>
<keyword evidence="4" id="KW-0418">Kinase</keyword>
<evidence type="ECO:0000313" key="11">
    <source>
        <dbReference type="EMBL" id="GAA4502157.1"/>
    </source>
</evidence>
<feature type="domain" description="GHMP kinase C-terminal" evidence="9">
    <location>
        <begin position="290"/>
        <end position="362"/>
    </location>
</feature>
<keyword evidence="5" id="KW-0067">ATP-binding</keyword>
<dbReference type="PANTHER" id="PTHR10457:SF7">
    <property type="entry name" value="GALACTOKINASE-RELATED"/>
    <property type="match status" value="1"/>
</dbReference>
<feature type="domain" description="GHMP kinase N-terminal" evidence="8">
    <location>
        <begin position="94"/>
        <end position="179"/>
    </location>
</feature>
<keyword evidence="2" id="KW-0808">Transferase</keyword>
<reference evidence="12" key="1">
    <citation type="journal article" date="2019" name="Int. J. Syst. Evol. Microbiol.">
        <title>The Global Catalogue of Microorganisms (GCM) 10K type strain sequencing project: providing services to taxonomists for standard genome sequencing and annotation.</title>
        <authorList>
            <consortium name="The Broad Institute Genomics Platform"/>
            <consortium name="The Broad Institute Genome Sequencing Center for Infectious Disease"/>
            <person name="Wu L."/>
            <person name="Ma J."/>
        </authorList>
    </citation>
    <scope>NUCLEOTIDE SEQUENCE [LARGE SCALE GENOMIC DNA]</scope>
    <source>
        <strain evidence="12">JCM 17841</strain>
    </source>
</reference>
<evidence type="ECO:0000256" key="1">
    <source>
        <dbReference type="ARBA" id="ARBA00006566"/>
    </source>
</evidence>
<dbReference type="InterPro" id="IPR006203">
    <property type="entry name" value="GHMP_knse_ATP-bd_CS"/>
</dbReference>
<protein>
    <recommendedName>
        <fullName evidence="7">Galactokinase</fullName>
        <ecNumber evidence="7">2.7.1.6</ecNumber>
    </recommendedName>
</protein>
<dbReference type="InterPro" id="IPR014721">
    <property type="entry name" value="Ribsml_uS5_D2-typ_fold_subgr"/>
</dbReference>
<dbReference type="SUPFAM" id="SSF54211">
    <property type="entry name" value="Ribosomal protein S5 domain 2-like"/>
    <property type="match status" value="1"/>
</dbReference>
<dbReference type="InterPro" id="IPR019539">
    <property type="entry name" value="GalKase_N"/>
</dbReference>
<keyword evidence="6" id="KW-0299">Galactose metabolism</keyword>
<dbReference type="PRINTS" id="PR00473">
    <property type="entry name" value="GALCTOKINASE"/>
</dbReference>
<keyword evidence="6" id="KW-0119">Carbohydrate metabolism</keyword>
<dbReference type="InterPro" id="IPR000705">
    <property type="entry name" value="Galactokinase"/>
</dbReference>
<dbReference type="InterPro" id="IPR020568">
    <property type="entry name" value="Ribosomal_Su5_D2-typ_SF"/>
</dbReference>
<dbReference type="Gene3D" id="3.30.70.890">
    <property type="entry name" value="GHMP kinase, C-terminal domain"/>
    <property type="match status" value="1"/>
</dbReference>
<organism evidence="11 12">
    <name type="scientific">Hymenobacter ginsengisoli</name>
    <dbReference type="NCBI Taxonomy" id="1051626"/>
    <lineage>
        <taxon>Bacteria</taxon>
        <taxon>Pseudomonadati</taxon>
        <taxon>Bacteroidota</taxon>
        <taxon>Cytophagia</taxon>
        <taxon>Cytophagales</taxon>
        <taxon>Hymenobacteraceae</taxon>
        <taxon>Hymenobacter</taxon>
    </lineage>
</organism>
<evidence type="ECO:0000259" key="10">
    <source>
        <dbReference type="Pfam" id="PF10509"/>
    </source>
</evidence>
<dbReference type="Pfam" id="PF10509">
    <property type="entry name" value="GalKase_gal_bdg"/>
    <property type="match status" value="1"/>
</dbReference>
<proteinExistence type="inferred from homology"/>
<dbReference type="InterPro" id="IPR006204">
    <property type="entry name" value="GHMP_kinase_N_dom"/>
</dbReference>
<dbReference type="PANTHER" id="PTHR10457">
    <property type="entry name" value="MEVALONATE KINASE/GALACTOKINASE"/>
    <property type="match status" value="1"/>
</dbReference>
<evidence type="ECO:0000256" key="3">
    <source>
        <dbReference type="ARBA" id="ARBA00022741"/>
    </source>
</evidence>
<evidence type="ECO:0000256" key="4">
    <source>
        <dbReference type="ARBA" id="ARBA00022777"/>
    </source>
</evidence>
<evidence type="ECO:0000256" key="5">
    <source>
        <dbReference type="ARBA" id="ARBA00022840"/>
    </source>
</evidence>
<evidence type="ECO:0000256" key="7">
    <source>
        <dbReference type="NCBIfam" id="TIGR00131"/>
    </source>
</evidence>
<gene>
    <name evidence="11" type="primary">galK</name>
    <name evidence="11" type="ORF">GCM10023172_25090</name>
</gene>
<dbReference type="InterPro" id="IPR013750">
    <property type="entry name" value="GHMP_kinase_C_dom"/>
</dbReference>